<name>A0A0S7XQP2_UNCSA</name>
<gene>
    <name evidence="1" type="ORF">AMJ44_12345</name>
</gene>
<organism evidence="1 2">
    <name type="scientific">candidate division WOR-1 bacterium DG_54_3</name>
    <dbReference type="NCBI Taxonomy" id="1703775"/>
    <lineage>
        <taxon>Bacteria</taxon>
        <taxon>Bacillati</taxon>
        <taxon>Saganbacteria</taxon>
    </lineage>
</organism>
<dbReference type="EMBL" id="LIZX01000169">
    <property type="protein sequence ID" value="KPJ64660.1"/>
    <property type="molecule type" value="Genomic_DNA"/>
</dbReference>
<dbReference type="Proteomes" id="UP000051861">
    <property type="component" value="Unassembled WGS sequence"/>
</dbReference>
<comment type="caution">
    <text evidence="1">The sequence shown here is derived from an EMBL/GenBank/DDBJ whole genome shotgun (WGS) entry which is preliminary data.</text>
</comment>
<evidence type="ECO:0000313" key="2">
    <source>
        <dbReference type="Proteomes" id="UP000051861"/>
    </source>
</evidence>
<reference evidence="1 2" key="1">
    <citation type="journal article" date="2015" name="Microbiome">
        <title>Genomic resolution of linkages in carbon, nitrogen, and sulfur cycling among widespread estuary sediment bacteria.</title>
        <authorList>
            <person name="Baker B.J."/>
            <person name="Lazar C.S."/>
            <person name="Teske A.P."/>
            <person name="Dick G.J."/>
        </authorList>
    </citation>
    <scope>NUCLEOTIDE SEQUENCE [LARGE SCALE GENOMIC DNA]</scope>
    <source>
        <strain evidence="1">DG_54_3</strain>
    </source>
</reference>
<evidence type="ECO:0000313" key="1">
    <source>
        <dbReference type="EMBL" id="KPJ64660.1"/>
    </source>
</evidence>
<proteinExistence type="predicted"/>
<accession>A0A0S7XQP2</accession>
<sequence length="370" mass="41970">ILPVSIPIVFRKPGTYDIGSGKQRTAFSVGTVYFRHGAKSEPGTSDDIRRVIERQLDNIRKSWIKGVRKVVRAPEGSQVVTVLPSSRMSTSLLQATTVRAVKDPKATPVLLTRDLKKASGVFVHEEVSQGIFDEINNVIDANNALAKGQQQFFLGQPVYYRIYAERHHVQQDEASISLLLHSAVYLFYAPGLYWVLQLPERLVAKTFAELYLHPKSPNIHCLMRMAILLGAEFSEWVYERWHEKWQRHPQPPSFYWTFKKMMSRLGQVDSRLIATRTTTTAQLNVHSEGTVTVKELVDKPKQAADYLSRACIRIFQGESILRATARNLDYFAYGLEIEKKSARITKAIIKEIGDQKAGDLGEVVEEDKLV</sequence>
<protein>
    <submittedName>
        <fullName evidence="1">Uncharacterized protein</fullName>
    </submittedName>
</protein>
<feature type="non-terminal residue" evidence="1">
    <location>
        <position position="1"/>
    </location>
</feature>
<dbReference type="AlphaFoldDB" id="A0A0S7XQP2"/>